<keyword evidence="2" id="KW-1185">Reference proteome</keyword>
<accession>A0A506Y387</accession>
<comment type="caution">
    <text evidence="1">The sequence shown here is derived from an EMBL/GenBank/DDBJ whole genome shotgun (WGS) entry which is preliminary data.</text>
</comment>
<evidence type="ECO:0008006" key="3">
    <source>
        <dbReference type="Google" id="ProtNLM"/>
    </source>
</evidence>
<dbReference type="RefSeq" id="WP_141163255.1">
    <property type="nucleotide sequence ID" value="NZ_VHQG01000002.1"/>
</dbReference>
<dbReference type="AlphaFoldDB" id="A0A506Y387"/>
<dbReference type="Proteomes" id="UP000316252">
    <property type="component" value="Unassembled WGS sequence"/>
</dbReference>
<dbReference type="OrthoDB" id="4979053at2"/>
<evidence type="ECO:0000313" key="2">
    <source>
        <dbReference type="Proteomes" id="UP000316252"/>
    </source>
</evidence>
<evidence type="ECO:0000313" key="1">
    <source>
        <dbReference type="EMBL" id="TPW75897.1"/>
    </source>
</evidence>
<gene>
    <name evidence="1" type="ORF">FJ657_08600</name>
</gene>
<name>A0A506Y387_9MICO</name>
<protein>
    <recommendedName>
        <fullName evidence="3">HK97 gp10 family phage protein</fullName>
    </recommendedName>
</protein>
<organism evidence="1 2">
    <name type="scientific">Schumannella soli</name>
    <dbReference type="NCBI Taxonomy" id="2590779"/>
    <lineage>
        <taxon>Bacteria</taxon>
        <taxon>Bacillati</taxon>
        <taxon>Actinomycetota</taxon>
        <taxon>Actinomycetes</taxon>
        <taxon>Micrococcales</taxon>
        <taxon>Microbacteriaceae</taxon>
        <taxon>Schumannella</taxon>
    </lineage>
</organism>
<dbReference type="EMBL" id="VHQG01000002">
    <property type="protein sequence ID" value="TPW75897.1"/>
    <property type="molecule type" value="Genomic_DNA"/>
</dbReference>
<sequence length="160" mass="17934">MRTGYDVKELRAAALLLKGMDREVSAQINKATKIVIGPVWKQAVVENCTTALEVQVLGRTARVDVKNYGVIVRAGGGTKKLSGGARNSDIARATEFGANRYLINEVRRGRRARPHRRHTQRQFVQSRAEGPFYRAVAQVTPRLAALWAQTTVRTFWEVMK</sequence>
<proteinExistence type="predicted"/>
<reference evidence="1 2" key="1">
    <citation type="submission" date="2019-06" db="EMBL/GenBank/DDBJ databases">
        <authorList>
            <person name="Li F."/>
        </authorList>
    </citation>
    <scope>NUCLEOTIDE SEQUENCE [LARGE SCALE GENOMIC DNA]</scope>
    <source>
        <strain evidence="1 2">10F1D-1</strain>
    </source>
</reference>